<keyword evidence="2" id="KW-1185">Reference proteome</keyword>
<dbReference type="AlphaFoldDB" id="A0A1R1PBT8"/>
<comment type="caution">
    <text evidence="1">The sequence shown here is derived from an EMBL/GenBank/DDBJ whole genome shotgun (WGS) entry which is preliminary data.</text>
</comment>
<evidence type="ECO:0000313" key="2">
    <source>
        <dbReference type="Proteomes" id="UP000188320"/>
    </source>
</evidence>
<dbReference type="EMBL" id="LSSK01001925">
    <property type="protein sequence ID" value="OMH78445.1"/>
    <property type="molecule type" value="Genomic_DNA"/>
</dbReference>
<protein>
    <submittedName>
        <fullName evidence="1">Uncharacterized protein</fullName>
    </submittedName>
</protein>
<accession>A0A1R1PBT8</accession>
<gene>
    <name evidence="1" type="ORF">AX774_g8179</name>
</gene>
<proteinExistence type="predicted"/>
<sequence>MDLQELFYRYDSSDESSSESECKSANEDKFNTANGDLIKNSKYVLVLNKRIPEQKLFERLIFCIDVDPFNMQLKSDLDLNPATWSLYGALFGPQVPLVR</sequence>
<reference evidence="2" key="1">
    <citation type="submission" date="2017-01" db="EMBL/GenBank/DDBJ databases">
        <authorList>
            <person name="Wang Y."/>
            <person name="White M."/>
            <person name="Kvist S."/>
            <person name="Moncalvo J.-M."/>
        </authorList>
    </citation>
    <scope>NUCLEOTIDE SEQUENCE [LARGE SCALE GENOMIC DNA]</scope>
    <source>
        <strain evidence="2">COL-18-3</strain>
    </source>
</reference>
<name>A0A1R1PBT8_ZANCU</name>
<evidence type="ECO:0000313" key="1">
    <source>
        <dbReference type="EMBL" id="OMH78445.1"/>
    </source>
</evidence>
<organism evidence="1 2">
    <name type="scientific">Zancudomyces culisetae</name>
    <name type="common">Gut fungus</name>
    <name type="synonym">Smittium culisetae</name>
    <dbReference type="NCBI Taxonomy" id="1213189"/>
    <lineage>
        <taxon>Eukaryota</taxon>
        <taxon>Fungi</taxon>
        <taxon>Fungi incertae sedis</taxon>
        <taxon>Zoopagomycota</taxon>
        <taxon>Kickxellomycotina</taxon>
        <taxon>Harpellomycetes</taxon>
        <taxon>Harpellales</taxon>
        <taxon>Legeriomycetaceae</taxon>
        <taxon>Zancudomyces</taxon>
    </lineage>
</organism>
<dbReference type="Proteomes" id="UP000188320">
    <property type="component" value="Unassembled WGS sequence"/>
</dbReference>